<dbReference type="EMBL" id="MFGX01000024">
    <property type="protein sequence ID" value="OGF56876.1"/>
    <property type="molecule type" value="Genomic_DNA"/>
</dbReference>
<keyword evidence="2" id="KW-0408">Iron</keyword>
<protein>
    <recommendedName>
        <fullName evidence="5">Indoleamine 2,3-dioxygenase</fullName>
    </recommendedName>
</protein>
<evidence type="ECO:0000256" key="1">
    <source>
        <dbReference type="ARBA" id="ARBA00022723"/>
    </source>
</evidence>
<dbReference type="InterPro" id="IPR000898">
    <property type="entry name" value="Indolamine_dOase"/>
</dbReference>
<evidence type="ECO:0000313" key="3">
    <source>
        <dbReference type="EMBL" id="OGF56876.1"/>
    </source>
</evidence>
<dbReference type="GO" id="GO:0033754">
    <property type="term" value="F:indoleamine 2,3-dioxygenase activity"/>
    <property type="evidence" value="ECO:0007669"/>
    <property type="project" value="TreeGrafter"/>
</dbReference>
<dbReference type="PANTHER" id="PTHR28657:SF5">
    <property type="entry name" value="INDOLEAMINE 2,3-DIOXYGENASE"/>
    <property type="match status" value="1"/>
</dbReference>
<evidence type="ECO:0000313" key="4">
    <source>
        <dbReference type="Proteomes" id="UP000179157"/>
    </source>
</evidence>
<dbReference type="GO" id="GO:0019441">
    <property type="term" value="P:L-tryptophan catabolic process to kynurenine"/>
    <property type="evidence" value="ECO:0007669"/>
    <property type="project" value="InterPro"/>
</dbReference>
<dbReference type="PANTHER" id="PTHR28657">
    <property type="entry name" value="INDOLEAMINE 2,3-DIOXYGENASE"/>
    <property type="match status" value="1"/>
</dbReference>
<evidence type="ECO:0008006" key="5">
    <source>
        <dbReference type="Google" id="ProtNLM"/>
    </source>
</evidence>
<dbReference type="Pfam" id="PF01231">
    <property type="entry name" value="IDO"/>
    <property type="match status" value="1"/>
</dbReference>
<dbReference type="Proteomes" id="UP000179157">
    <property type="component" value="Unassembled WGS sequence"/>
</dbReference>
<dbReference type="Gene3D" id="1.20.58.480">
    <property type="match status" value="1"/>
</dbReference>
<dbReference type="STRING" id="1817864.A2Z21_08780"/>
<dbReference type="GO" id="GO:0046872">
    <property type="term" value="F:metal ion binding"/>
    <property type="evidence" value="ECO:0007669"/>
    <property type="project" value="UniProtKB-KW"/>
</dbReference>
<dbReference type="InterPro" id="IPR037217">
    <property type="entry name" value="Trp/Indoleamine_2_3_dOase-like"/>
</dbReference>
<accession>A0A1F5V0E2</accession>
<organism evidence="3 4">
    <name type="scientific">Fraserbacteria sp. (strain RBG_16_55_9)</name>
    <dbReference type="NCBI Taxonomy" id="1817864"/>
    <lineage>
        <taxon>Bacteria</taxon>
        <taxon>Candidatus Fraseribacteriota</taxon>
    </lineage>
</organism>
<dbReference type="SUPFAM" id="SSF140959">
    <property type="entry name" value="Indolic compounds 2,3-dioxygenase-like"/>
    <property type="match status" value="1"/>
</dbReference>
<dbReference type="AlphaFoldDB" id="A0A1F5V0E2"/>
<gene>
    <name evidence="3" type="ORF">A2Z21_08780</name>
</gene>
<dbReference type="GO" id="GO:0020037">
    <property type="term" value="F:heme binding"/>
    <property type="evidence" value="ECO:0007669"/>
    <property type="project" value="InterPro"/>
</dbReference>
<evidence type="ECO:0000256" key="2">
    <source>
        <dbReference type="ARBA" id="ARBA00023004"/>
    </source>
</evidence>
<sequence length="364" mass="40888">MRGFLPTQDPLEKLPRFYEVWDSLGADLAALLMTGRLRRALERLPLLSIEKLRNGGQRERAILILSVLANAYVWADAKPATRIPKSIAVPLCQLAGLVGRPPITTYASIVLNNWRRLDEAESIELSNLACRQLFVGGLDEQWFYLISVEIEAKGAPALSALVATQQAISAGRADDVWSHLKTVASVIGSIRDTLMRMYENCDPHIFYYRIRPYLTGWNAPGVVYEGVTDKPLKFYGGSAAQSPLIQALDAALGVRHTDQDTNPYLLEMRRYMSPRHRQFIEAVERGPSIRQFVLDRQGTHEELCAVYNGCVRFLEEFRRKHMEMAVRYITHPAPKGGEAQGTGGTKFSVFLGKAVKETRDQLIE</sequence>
<keyword evidence="1" id="KW-0479">Metal-binding</keyword>
<proteinExistence type="predicted"/>
<reference evidence="3 4" key="1">
    <citation type="journal article" date="2016" name="Nat. Commun.">
        <title>Thousands of microbial genomes shed light on interconnected biogeochemical processes in an aquifer system.</title>
        <authorList>
            <person name="Anantharaman K."/>
            <person name="Brown C.T."/>
            <person name="Hug L.A."/>
            <person name="Sharon I."/>
            <person name="Castelle C.J."/>
            <person name="Probst A.J."/>
            <person name="Thomas B.C."/>
            <person name="Singh A."/>
            <person name="Wilkins M.J."/>
            <person name="Karaoz U."/>
            <person name="Brodie E.L."/>
            <person name="Williams K.H."/>
            <person name="Hubbard S.S."/>
            <person name="Banfield J.F."/>
        </authorList>
    </citation>
    <scope>NUCLEOTIDE SEQUENCE [LARGE SCALE GENOMIC DNA]</scope>
    <source>
        <strain evidence="4">RBG_16_55_9</strain>
    </source>
</reference>
<dbReference type="GO" id="GO:0005737">
    <property type="term" value="C:cytoplasm"/>
    <property type="evidence" value="ECO:0007669"/>
    <property type="project" value="TreeGrafter"/>
</dbReference>
<comment type="caution">
    <text evidence="3">The sequence shown here is derived from an EMBL/GenBank/DDBJ whole genome shotgun (WGS) entry which is preliminary data.</text>
</comment>
<name>A0A1F5V0E2_FRAXR</name>